<dbReference type="Proteomes" id="UP000814033">
    <property type="component" value="Unassembled WGS sequence"/>
</dbReference>
<dbReference type="EMBL" id="MU276126">
    <property type="protein sequence ID" value="KAI0041386.1"/>
    <property type="molecule type" value="Genomic_DNA"/>
</dbReference>
<proteinExistence type="predicted"/>
<comment type="caution">
    <text evidence="1">The sequence shown here is derived from an EMBL/GenBank/DDBJ whole genome shotgun (WGS) entry which is preliminary data.</text>
</comment>
<sequence length="316" mass="33841">MALTYIWPLAAALPIYLAYKRLVSRPSRPLRIPPAQERVLIIGASSGIGRVIAHTYSKRGARVCVVSRRQGELAAVHAECVAASASEERILSVVADCANAEDMIRVRDAVEKSWQGLDTVIMSAGVSALRPLLEVAEVEGSEKATAQGSQKAVDAALAAMQVNYVGPLLSAVTFIPLLSSTSPSPSILLISSLAAAIPAPTRSIYASSKAAALLLFQALAIEHPAVAFSYILPSTVQGAFRASAVDGGTVREANPQTHGLPVDAVAARCVRAVDAREKVVFYPAFYRWAQLLYWFWPSFVERKASQKYNFESSASQ</sequence>
<gene>
    <name evidence="1" type="ORF">FA95DRAFT_1501546</name>
</gene>
<organism evidence="1 2">
    <name type="scientific">Auriscalpium vulgare</name>
    <dbReference type="NCBI Taxonomy" id="40419"/>
    <lineage>
        <taxon>Eukaryota</taxon>
        <taxon>Fungi</taxon>
        <taxon>Dikarya</taxon>
        <taxon>Basidiomycota</taxon>
        <taxon>Agaricomycotina</taxon>
        <taxon>Agaricomycetes</taxon>
        <taxon>Russulales</taxon>
        <taxon>Auriscalpiaceae</taxon>
        <taxon>Auriscalpium</taxon>
    </lineage>
</organism>
<protein>
    <submittedName>
        <fullName evidence="1">NAD(P)-binding protein</fullName>
    </submittedName>
</protein>
<accession>A0ACB8RCQ7</accession>
<evidence type="ECO:0000313" key="1">
    <source>
        <dbReference type="EMBL" id="KAI0041386.1"/>
    </source>
</evidence>
<keyword evidence="2" id="KW-1185">Reference proteome</keyword>
<evidence type="ECO:0000313" key="2">
    <source>
        <dbReference type="Proteomes" id="UP000814033"/>
    </source>
</evidence>
<reference evidence="1" key="2">
    <citation type="journal article" date="2022" name="New Phytol.">
        <title>Evolutionary transition to the ectomycorrhizal habit in the genomes of a hyperdiverse lineage of mushroom-forming fungi.</title>
        <authorList>
            <person name="Looney B."/>
            <person name="Miyauchi S."/>
            <person name="Morin E."/>
            <person name="Drula E."/>
            <person name="Courty P.E."/>
            <person name="Kohler A."/>
            <person name="Kuo A."/>
            <person name="LaButti K."/>
            <person name="Pangilinan J."/>
            <person name="Lipzen A."/>
            <person name="Riley R."/>
            <person name="Andreopoulos W."/>
            <person name="He G."/>
            <person name="Johnson J."/>
            <person name="Nolan M."/>
            <person name="Tritt A."/>
            <person name="Barry K.W."/>
            <person name="Grigoriev I.V."/>
            <person name="Nagy L.G."/>
            <person name="Hibbett D."/>
            <person name="Henrissat B."/>
            <person name="Matheny P.B."/>
            <person name="Labbe J."/>
            <person name="Martin F.M."/>
        </authorList>
    </citation>
    <scope>NUCLEOTIDE SEQUENCE</scope>
    <source>
        <strain evidence="1">FP105234-sp</strain>
    </source>
</reference>
<name>A0ACB8RCQ7_9AGAM</name>
<reference evidence="1" key="1">
    <citation type="submission" date="2021-02" db="EMBL/GenBank/DDBJ databases">
        <authorList>
            <consortium name="DOE Joint Genome Institute"/>
            <person name="Ahrendt S."/>
            <person name="Looney B.P."/>
            <person name="Miyauchi S."/>
            <person name="Morin E."/>
            <person name="Drula E."/>
            <person name="Courty P.E."/>
            <person name="Chicoki N."/>
            <person name="Fauchery L."/>
            <person name="Kohler A."/>
            <person name="Kuo A."/>
            <person name="Labutti K."/>
            <person name="Pangilinan J."/>
            <person name="Lipzen A."/>
            <person name="Riley R."/>
            <person name="Andreopoulos W."/>
            <person name="He G."/>
            <person name="Johnson J."/>
            <person name="Barry K.W."/>
            <person name="Grigoriev I.V."/>
            <person name="Nagy L."/>
            <person name="Hibbett D."/>
            <person name="Henrissat B."/>
            <person name="Matheny P.B."/>
            <person name="Labbe J."/>
            <person name="Martin F."/>
        </authorList>
    </citation>
    <scope>NUCLEOTIDE SEQUENCE</scope>
    <source>
        <strain evidence="1">FP105234-sp</strain>
    </source>
</reference>